<keyword evidence="3" id="KW-1185">Reference proteome</keyword>
<feature type="region of interest" description="Disordered" evidence="1">
    <location>
        <begin position="433"/>
        <end position="458"/>
    </location>
</feature>
<name>A0AA39Q648_9AGAR</name>
<evidence type="ECO:0000313" key="3">
    <source>
        <dbReference type="Proteomes" id="UP001175228"/>
    </source>
</evidence>
<dbReference type="AlphaFoldDB" id="A0AA39Q648"/>
<accession>A0AA39Q648</accession>
<sequence>MSHINPELGQELDYQFGWTGLCLRSRYASVSCAVYIDVTMMKTPRWLYLMTLLPDQGHGITGLPPCACDHDKLKVRIVSSAYFMFSCFCNELNDYVGTNAVCIEREGGMDSNVLISSKFQPSQALDHCKCFKYEHILNGLPTIGSVVAFIVSQGTHQTGASRLASQWLTQQEHIPSILVVLELLPAFNEGFNCRGDLKCTIALLANILPDVVGNNEMHVSTILKYHKLMLIEMSYCWSDREVWKWDSFTEWTNCLLIYTYSGSTVDSAAHAHVQFVVVDPVECWRDKNQPIAEQCSSTSGYSKILPILVQELCGAIVTRSSGIVEREPVVSEGKSVLLTIIQGLDIDSYNVYKKVNVFFPQYSGAYHNQGSDVYPMSDLHKLTITVGSKDERECNSSLTQRILLMPLKPGSMTGSDSVGSLNDIAGPTTSLSRTGVKWHQRREGRSREQVDSRGGCTEEGVTKTTLNLLPINRCAPLFSLEFHTVGGRCMQAQACNRSAHFDCGMDIQSQYGWADTAEHTPSGCKQLTSTDLEDTEMRAQVEEHLPVATPKNRNTSSRQRPCATVDSMSKHVWVRSGVGAQRSTDGWDSGSCQCGNRVDEGRAGWEFGGRGHFLHQGVLMGIWREFIETGHFMHEGGVTSVWQGIIGTGCFLHEGGLTSIWQEGIEMAVFTRGASECGRGRREEGGLLGTEAV</sequence>
<gene>
    <name evidence="2" type="ORF">EDD18DRAFT_1105923</name>
</gene>
<dbReference type="Proteomes" id="UP001175228">
    <property type="component" value="Unassembled WGS sequence"/>
</dbReference>
<proteinExistence type="predicted"/>
<reference evidence="2" key="1">
    <citation type="submission" date="2023-06" db="EMBL/GenBank/DDBJ databases">
        <authorList>
            <consortium name="Lawrence Berkeley National Laboratory"/>
            <person name="Ahrendt S."/>
            <person name="Sahu N."/>
            <person name="Indic B."/>
            <person name="Wong-Bajracharya J."/>
            <person name="Merenyi Z."/>
            <person name="Ke H.-M."/>
            <person name="Monk M."/>
            <person name="Kocsube S."/>
            <person name="Drula E."/>
            <person name="Lipzen A."/>
            <person name="Balint B."/>
            <person name="Henrissat B."/>
            <person name="Andreopoulos B."/>
            <person name="Martin F.M."/>
            <person name="Harder C.B."/>
            <person name="Rigling D."/>
            <person name="Ford K.L."/>
            <person name="Foster G.D."/>
            <person name="Pangilinan J."/>
            <person name="Papanicolaou A."/>
            <person name="Barry K."/>
            <person name="LaButti K."/>
            <person name="Viragh M."/>
            <person name="Koriabine M."/>
            <person name="Yan M."/>
            <person name="Riley R."/>
            <person name="Champramary S."/>
            <person name="Plett K.L."/>
            <person name="Tsai I.J."/>
            <person name="Slot J."/>
            <person name="Sipos G."/>
            <person name="Plett J."/>
            <person name="Nagy L.G."/>
            <person name="Grigoriev I.V."/>
        </authorList>
    </citation>
    <scope>NUCLEOTIDE SEQUENCE</scope>
    <source>
        <strain evidence="2">HWK02</strain>
    </source>
</reference>
<protein>
    <submittedName>
        <fullName evidence="2">Uncharacterized protein</fullName>
    </submittedName>
</protein>
<dbReference type="EMBL" id="JAUEPU010000016">
    <property type="protein sequence ID" value="KAK0496026.1"/>
    <property type="molecule type" value="Genomic_DNA"/>
</dbReference>
<evidence type="ECO:0000313" key="2">
    <source>
        <dbReference type="EMBL" id="KAK0496026.1"/>
    </source>
</evidence>
<comment type="caution">
    <text evidence="2">The sequence shown here is derived from an EMBL/GenBank/DDBJ whole genome shotgun (WGS) entry which is preliminary data.</text>
</comment>
<feature type="compositionally biased region" description="Basic and acidic residues" evidence="1">
    <location>
        <begin position="441"/>
        <end position="451"/>
    </location>
</feature>
<evidence type="ECO:0000256" key="1">
    <source>
        <dbReference type="SAM" id="MobiDB-lite"/>
    </source>
</evidence>
<organism evidence="2 3">
    <name type="scientific">Armillaria luteobubalina</name>
    <dbReference type="NCBI Taxonomy" id="153913"/>
    <lineage>
        <taxon>Eukaryota</taxon>
        <taxon>Fungi</taxon>
        <taxon>Dikarya</taxon>
        <taxon>Basidiomycota</taxon>
        <taxon>Agaricomycotina</taxon>
        <taxon>Agaricomycetes</taxon>
        <taxon>Agaricomycetidae</taxon>
        <taxon>Agaricales</taxon>
        <taxon>Marasmiineae</taxon>
        <taxon>Physalacriaceae</taxon>
        <taxon>Armillaria</taxon>
    </lineage>
</organism>